<dbReference type="GO" id="GO:0016020">
    <property type="term" value="C:membrane"/>
    <property type="evidence" value="ECO:0007669"/>
    <property type="project" value="TreeGrafter"/>
</dbReference>
<organism evidence="2 3">
    <name type="scientific">Tepidibacillus fermentans</name>
    <dbReference type="NCBI Taxonomy" id="1281767"/>
    <lineage>
        <taxon>Bacteria</taxon>
        <taxon>Bacillati</taxon>
        <taxon>Bacillota</taxon>
        <taxon>Bacilli</taxon>
        <taxon>Bacillales</taxon>
        <taxon>Bacillaceae</taxon>
        <taxon>Tepidibacillus</taxon>
    </lineage>
</organism>
<protein>
    <submittedName>
        <fullName evidence="2">Polysaccharide deacetylase family sporulation protein PdaB</fullName>
    </submittedName>
</protein>
<dbReference type="RefSeq" id="WP_132769156.1">
    <property type="nucleotide sequence ID" value="NZ_SMAB01000012.1"/>
</dbReference>
<gene>
    <name evidence="2" type="ORF">EDD72_1123</name>
</gene>
<dbReference type="GO" id="GO:0016810">
    <property type="term" value="F:hydrolase activity, acting on carbon-nitrogen (but not peptide) bonds"/>
    <property type="evidence" value="ECO:0007669"/>
    <property type="project" value="InterPro"/>
</dbReference>
<reference evidence="2 3" key="1">
    <citation type="submission" date="2019-03" db="EMBL/GenBank/DDBJ databases">
        <title>Genomic Encyclopedia of Type Strains, Phase IV (KMG-IV): sequencing the most valuable type-strain genomes for metagenomic binning, comparative biology and taxonomic classification.</title>
        <authorList>
            <person name="Goeker M."/>
        </authorList>
    </citation>
    <scope>NUCLEOTIDE SEQUENCE [LARGE SCALE GENOMIC DNA]</scope>
    <source>
        <strain evidence="2 3">DSM 23802</strain>
    </source>
</reference>
<dbReference type="PROSITE" id="PS51677">
    <property type="entry name" value="NODB"/>
    <property type="match status" value="1"/>
</dbReference>
<evidence type="ECO:0000313" key="3">
    <source>
        <dbReference type="Proteomes" id="UP000295788"/>
    </source>
</evidence>
<dbReference type="InterPro" id="IPR050248">
    <property type="entry name" value="Polysacc_deacetylase_ArnD"/>
</dbReference>
<dbReference type="InterPro" id="IPR014132">
    <property type="entry name" value="PdaB-like"/>
</dbReference>
<dbReference type="EMBL" id="SMAB01000012">
    <property type="protein sequence ID" value="TCS81509.1"/>
    <property type="molecule type" value="Genomic_DNA"/>
</dbReference>
<dbReference type="NCBIfam" id="TIGR02764">
    <property type="entry name" value="spore_ybaN_pdaB"/>
    <property type="match status" value="1"/>
</dbReference>
<dbReference type="PANTHER" id="PTHR10587:SF128">
    <property type="entry name" value="POLYSACCHARIDE DEACETYLASE PDAB-RELATED"/>
    <property type="match status" value="1"/>
</dbReference>
<comment type="caution">
    <text evidence="2">The sequence shown here is derived from an EMBL/GenBank/DDBJ whole genome shotgun (WGS) entry which is preliminary data.</text>
</comment>
<accession>A0A4R3KEW0</accession>
<name>A0A4R3KEW0_9BACI</name>
<feature type="domain" description="NodB homology" evidence="1">
    <location>
        <begin position="55"/>
        <end position="236"/>
    </location>
</feature>
<dbReference type="AlphaFoldDB" id="A0A4R3KEW0"/>
<dbReference type="Pfam" id="PF01522">
    <property type="entry name" value="Polysacc_deac_1"/>
    <property type="match status" value="1"/>
</dbReference>
<dbReference type="InterPro" id="IPR011330">
    <property type="entry name" value="Glyco_hydro/deAcase_b/a-brl"/>
</dbReference>
<dbReference type="PANTHER" id="PTHR10587">
    <property type="entry name" value="GLYCOSYL TRANSFERASE-RELATED"/>
    <property type="match status" value="1"/>
</dbReference>
<evidence type="ECO:0000313" key="2">
    <source>
        <dbReference type="EMBL" id="TCS81509.1"/>
    </source>
</evidence>
<dbReference type="OrthoDB" id="9806342at2"/>
<dbReference type="SUPFAM" id="SSF88713">
    <property type="entry name" value="Glycoside hydrolase/deacetylase"/>
    <property type="match status" value="1"/>
</dbReference>
<keyword evidence="3" id="KW-1185">Reference proteome</keyword>
<proteinExistence type="predicted"/>
<dbReference type="Proteomes" id="UP000295788">
    <property type="component" value="Unassembled WGS sequence"/>
</dbReference>
<dbReference type="Gene3D" id="3.20.20.370">
    <property type="entry name" value="Glycoside hydrolase/deacetylase"/>
    <property type="match status" value="1"/>
</dbReference>
<evidence type="ECO:0000259" key="1">
    <source>
        <dbReference type="PROSITE" id="PS51677"/>
    </source>
</evidence>
<dbReference type="InterPro" id="IPR002509">
    <property type="entry name" value="NODB_dom"/>
</dbReference>
<sequence length="253" mass="28997">MKFIWIFSGKKFKQFMVILTAFFFTIGIVYSERENISVFSNGGTKAIYNVQTEKKQIALTFDISWGEKRPEPILDILEQKGLKGKVTFFLSSPWSEDHPKIVKRIVDSGYEIGSHGHKHVNYSELTDQEIENQILKAELILKELTNQKPTLIRTPNGDFDSRVLKIADRLGYTVIQWDTDSRDWMNPGVDEIINRVLKRAHPGDIVLMHASDSCKQTHEALPIIIDQLKKQGYEFVTVSQLIANAKIETSEIE</sequence>
<dbReference type="GO" id="GO:0005975">
    <property type="term" value="P:carbohydrate metabolic process"/>
    <property type="evidence" value="ECO:0007669"/>
    <property type="project" value="InterPro"/>
</dbReference>